<dbReference type="PANTHER" id="PTHR11851">
    <property type="entry name" value="METALLOPROTEASE"/>
    <property type="match status" value="1"/>
</dbReference>
<keyword evidence="7" id="KW-1185">Reference proteome</keyword>
<dbReference type="SUPFAM" id="SSF63411">
    <property type="entry name" value="LuxS/MPP-like metallohydrolase"/>
    <property type="match status" value="2"/>
</dbReference>
<evidence type="ECO:0000256" key="3">
    <source>
        <dbReference type="SAM" id="MobiDB-lite"/>
    </source>
</evidence>
<organism evidence="6 7">
    <name type="scientific">Nakamurella endophytica</name>
    <dbReference type="NCBI Taxonomy" id="1748367"/>
    <lineage>
        <taxon>Bacteria</taxon>
        <taxon>Bacillati</taxon>
        <taxon>Actinomycetota</taxon>
        <taxon>Actinomycetes</taxon>
        <taxon>Nakamurellales</taxon>
        <taxon>Nakamurellaceae</taxon>
        <taxon>Nakamurella</taxon>
    </lineage>
</organism>
<dbReference type="RefSeq" id="WP_229674018.1">
    <property type="nucleotide sequence ID" value="NZ_BMNA01000002.1"/>
</dbReference>
<protein>
    <submittedName>
        <fullName evidence="6">Peptidase M16</fullName>
    </submittedName>
</protein>
<dbReference type="EMBL" id="BMNA01000002">
    <property type="protein sequence ID" value="GGL95439.1"/>
    <property type="molecule type" value="Genomic_DNA"/>
</dbReference>
<feature type="domain" description="Peptidase M16 N-terminal" evidence="4">
    <location>
        <begin position="24"/>
        <end position="171"/>
    </location>
</feature>
<dbReference type="InterPro" id="IPR007863">
    <property type="entry name" value="Peptidase_M16_C"/>
</dbReference>
<gene>
    <name evidence="6" type="ORF">GCM10011594_13810</name>
</gene>
<comment type="similarity">
    <text evidence="1 2">Belongs to the peptidase M16 family.</text>
</comment>
<dbReference type="Pfam" id="PF05193">
    <property type="entry name" value="Peptidase_M16_C"/>
    <property type="match status" value="1"/>
</dbReference>
<dbReference type="GO" id="GO:0006508">
    <property type="term" value="P:proteolysis"/>
    <property type="evidence" value="ECO:0007669"/>
    <property type="project" value="InterPro"/>
</dbReference>
<reference evidence="6" key="1">
    <citation type="journal article" date="2014" name="Int. J. Syst. Evol. Microbiol.">
        <title>Complete genome sequence of Corynebacterium casei LMG S-19264T (=DSM 44701T), isolated from a smear-ripened cheese.</title>
        <authorList>
            <consortium name="US DOE Joint Genome Institute (JGI-PGF)"/>
            <person name="Walter F."/>
            <person name="Albersmeier A."/>
            <person name="Kalinowski J."/>
            <person name="Ruckert C."/>
        </authorList>
    </citation>
    <scope>NUCLEOTIDE SEQUENCE</scope>
    <source>
        <strain evidence="6">CGMCC 4.7308</strain>
    </source>
</reference>
<dbReference type="PANTHER" id="PTHR11851:SF49">
    <property type="entry name" value="MITOCHONDRIAL-PROCESSING PEPTIDASE SUBUNIT ALPHA"/>
    <property type="match status" value="1"/>
</dbReference>
<dbReference type="InterPro" id="IPR050361">
    <property type="entry name" value="MPP/UQCRC_Complex"/>
</dbReference>
<dbReference type="GO" id="GO:0046872">
    <property type="term" value="F:metal ion binding"/>
    <property type="evidence" value="ECO:0007669"/>
    <property type="project" value="InterPro"/>
</dbReference>
<dbReference type="PROSITE" id="PS00143">
    <property type="entry name" value="INSULINASE"/>
    <property type="match status" value="1"/>
</dbReference>
<evidence type="ECO:0000256" key="1">
    <source>
        <dbReference type="ARBA" id="ARBA00007261"/>
    </source>
</evidence>
<evidence type="ECO:0000259" key="5">
    <source>
        <dbReference type="Pfam" id="PF05193"/>
    </source>
</evidence>
<evidence type="ECO:0000313" key="7">
    <source>
        <dbReference type="Proteomes" id="UP000655208"/>
    </source>
</evidence>
<dbReference type="Pfam" id="PF00675">
    <property type="entry name" value="Peptidase_M16"/>
    <property type="match status" value="1"/>
</dbReference>
<dbReference type="AlphaFoldDB" id="A0A917STG8"/>
<evidence type="ECO:0000259" key="4">
    <source>
        <dbReference type="Pfam" id="PF00675"/>
    </source>
</evidence>
<comment type="caution">
    <text evidence="6">The sequence shown here is derived from an EMBL/GenBank/DDBJ whole genome shotgun (WGS) entry which is preliminary data.</text>
</comment>
<dbReference type="Gene3D" id="3.30.830.10">
    <property type="entry name" value="Metalloenzyme, LuxS/M16 peptidase-like"/>
    <property type="match status" value="2"/>
</dbReference>
<reference evidence="6" key="2">
    <citation type="submission" date="2020-09" db="EMBL/GenBank/DDBJ databases">
        <authorList>
            <person name="Sun Q."/>
            <person name="Zhou Y."/>
        </authorList>
    </citation>
    <scope>NUCLEOTIDE SEQUENCE</scope>
    <source>
        <strain evidence="6">CGMCC 4.7308</strain>
    </source>
</reference>
<accession>A0A917STG8</accession>
<sequence>MLETGEGVSGGSQVTMSVLPGGVRVVTESVPGARSASVGVWVGVGSIDETPALAGCSHFLEHLLFKGTRHRTGHEIAAAVDAVGGEFNAFTSHEYTCYYAHVLASAAELAVDLVCDVVLDAVVSAADVDVERSVILEELAMREDDPEDTLGDAFAAAAFAGHPVADPVIGTEDTVTAMSRTQVAGYYRRRYQPDRMVVAVAGGIDHSDVVRWVRRAFGSRTDPAVQPRAPRGAGGRLRAPQELLVVERDIEQAHLCVGVRALPRTDPRRHTLAVVSGVLGGGMSSRLFRTIREERGLAYSCYTATSAYADVGSLSVYAGCQPENLGTVAALVGEELQRLADDGVGADELRRVQGQLTGSYLLGLEDTESRMSRIGKNLLVRSDFRTVAQDLAAIEAVTADDVVALTRELLAGPLTGAVVGPYSRRDQLPGQLQELTGRPAARPRVAAHAERRRRHVR</sequence>
<dbReference type="FunFam" id="3.30.830.10:FF:000008">
    <property type="entry name" value="Mitochondrial-processing peptidase subunit beta"/>
    <property type="match status" value="1"/>
</dbReference>
<evidence type="ECO:0000256" key="2">
    <source>
        <dbReference type="RuleBase" id="RU004447"/>
    </source>
</evidence>
<dbReference type="InterPro" id="IPR011249">
    <property type="entry name" value="Metalloenz_LuxS/M16"/>
</dbReference>
<evidence type="ECO:0000313" key="6">
    <source>
        <dbReference type="EMBL" id="GGL95439.1"/>
    </source>
</evidence>
<proteinExistence type="inferred from homology"/>
<feature type="domain" description="Peptidase M16 C-terminal" evidence="5">
    <location>
        <begin position="178"/>
        <end position="356"/>
    </location>
</feature>
<dbReference type="Proteomes" id="UP000655208">
    <property type="component" value="Unassembled WGS sequence"/>
</dbReference>
<feature type="region of interest" description="Disordered" evidence="3">
    <location>
        <begin position="436"/>
        <end position="457"/>
    </location>
</feature>
<dbReference type="InterPro" id="IPR011765">
    <property type="entry name" value="Pept_M16_N"/>
</dbReference>
<dbReference type="GO" id="GO:0004222">
    <property type="term" value="F:metalloendopeptidase activity"/>
    <property type="evidence" value="ECO:0007669"/>
    <property type="project" value="InterPro"/>
</dbReference>
<dbReference type="InterPro" id="IPR001431">
    <property type="entry name" value="Pept_M16_Zn_BS"/>
</dbReference>
<name>A0A917STG8_9ACTN</name>